<proteinExistence type="predicted"/>
<dbReference type="HOGENOM" id="CLU_2686460_0_0_7"/>
<gene>
    <name evidence="2" type="ORF">SMGD1_1122</name>
</gene>
<evidence type="ECO:0000313" key="2">
    <source>
        <dbReference type="EMBL" id="EHP29646.1"/>
    </source>
</evidence>
<accession>B6BGL8</accession>
<dbReference type="PATRIC" id="fig|929558.5.peg.1116"/>
<organism evidence="2 3">
    <name type="scientific">Sulfurimonas gotlandica (strain DSM 19862 / JCM 16533 / GD1)</name>
    <dbReference type="NCBI Taxonomy" id="929558"/>
    <lineage>
        <taxon>Bacteria</taxon>
        <taxon>Pseudomonadati</taxon>
        <taxon>Campylobacterota</taxon>
        <taxon>Epsilonproteobacteria</taxon>
        <taxon>Campylobacterales</taxon>
        <taxon>Sulfurimonadaceae</taxon>
        <taxon>Sulfurimonas</taxon>
    </lineage>
</organism>
<comment type="caution">
    <text evidence="2">The sequence shown here is derived from an EMBL/GenBank/DDBJ whole genome shotgun (WGS) entry which is preliminary data.</text>
</comment>
<keyword evidence="3" id="KW-1185">Reference proteome</keyword>
<dbReference type="Proteomes" id="UP000006431">
    <property type="component" value="Unassembled WGS sequence"/>
</dbReference>
<name>B6BGL8_SULGG</name>
<sequence length="74" mass="8547">MNEKVESVTVELRLDLLKDLDKLSLEIGKNRTVMVSEALNMYLAYQELSLQQKPIEDESNKPLTADEFFDDLDI</sequence>
<protein>
    <submittedName>
        <fullName evidence="2">Uncharacterized protein</fullName>
    </submittedName>
</protein>
<evidence type="ECO:0000256" key="1">
    <source>
        <dbReference type="SAM" id="MobiDB-lite"/>
    </source>
</evidence>
<evidence type="ECO:0000313" key="3">
    <source>
        <dbReference type="Proteomes" id="UP000006431"/>
    </source>
</evidence>
<reference evidence="2 3" key="1">
    <citation type="journal article" date="2012" name="Proc. Natl. Acad. Sci. U.S.A.">
        <title>Genome and physiology of a model Epsilonproteobacterium responsible for sulfide detoxification in marine oxygen depletion zones.</title>
        <authorList>
            <person name="Grote J."/>
            <person name="Schott T."/>
            <person name="Bruckner C.G."/>
            <person name="Glockner F.O."/>
            <person name="Jost G."/>
            <person name="Teeling H."/>
            <person name="Labrenz M."/>
            <person name="Jurgens K."/>
        </authorList>
    </citation>
    <scope>NUCLEOTIDE SEQUENCE [LARGE SCALE GENOMIC DNA]</scope>
    <source>
        <strain evidence="2 3">GD1</strain>
    </source>
</reference>
<dbReference type="EMBL" id="AFRZ01000001">
    <property type="protein sequence ID" value="EHP29646.1"/>
    <property type="molecule type" value="Genomic_DNA"/>
</dbReference>
<feature type="region of interest" description="Disordered" evidence="1">
    <location>
        <begin position="55"/>
        <end position="74"/>
    </location>
</feature>
<dbReference type="STRING" id="929558.SMGD1_1122"/>
<dbReference type="AlphaFoldDB" id="B6BGL8"/>
<accession>H1FYV1</accession>